<dbReference type="Pfam" id="PF09505">
    <property type="entry name" value="Dimeth_Pyl"/>
    <property type="match status" value="1"/>
</dbReference>
<feature type="non-terminal residue" evidence="1">
    <location>
        <position position="183"/>
    </location>
</feature>
<dbReference type="GO" id="GO:0015948">
    <property type="term" value="P:methanogenesis"/>
    <property type="evidence" value="ECO:0007669"/>
    <property type="project" value="InterPro"/>
</dbReference>
<protein>
    <submittedName>
        <fullName evidence="1">Uncharacterized protein</fullName>
    </submittedName>
</protein>
<organism evidence="1">
    <name type="scientific">marine sediment metagenome</name>
    <dbReference type="NCBI Taxonomy" id="412755"/>
    <lineage>
        <taxon>unclassified sequences</taxon>
        <taxon>metagenomes</taxon>
        <taxon>ecological metagenomes</taxon>
    </lineage>
</organism>
<dbReference type="InterPro" id="IPR012653">
    <property type="entry name" value="Dimeth_MeTrfase_MtbB"/>
</dbReference>
<gene>
    <name evidence="1" type="ORF">S03H2_67078</name>
</gene>
<dbReference type="AlphaFoldDB" id="X1K6P2"/>
<evidence type="ECO:0000313" key="1">
    <source>
        <dbReference type="EMBL" id="GAH85919.1"/>
    </source>
</evidence>
<sequence length="183" mass="20009">ELKKDIVEGTEDAAERANISPLSEEEIQHMYDIYSSPCRFVSVEPGNEIVLSYDGGTLKLNTGVSGGAGHGLDIGRRLGTEIFERILGADTMDFGHVDYSFKAVKNILADEQQDMEQTLLSTIIPVYYGAMPNLGSYTQPDGPFPNSTVLLTEGKIEEARASCEEIVEAATRDMVYIASGMYE</sequence>
<reference evidence="1" key="1">
    <citation type="journal article" date="2014" name="Front. Microbiol.">
        <title>High frequency of phylogenetically diverse reductive dehalogenase-homologous genes in deep subseafloor sedimentary metagenomes.</title>
        <authorList>
            <person name="Kawai M."/>
            <person name="Futagami T."/>
            <person name="Toyoda A."/>
            <person name="Takaki Y."/>
            <person name="Nishi S."/>
            <person name="Hori S."/>
            <person name="Arai W."/>
            <person name="Tsubouchi T."/>
            <person name="Morono Y."/>
            <person name="Uchiyama I."/>
            <person name="Ito T."/>
            <person name="Fujiyama A."/>
            <person name="Inagaki F."/>
            <person name="Takami H."/>
        </authorList>
    </citation>
    <scope>NUCLEOTIDE SEQUENCE</scope>
    <source>
        <strain evidence="1">Expedition CK06-06</strain>
    </source>
</reference>
<dbReference type="GO" id="GO:0008168">
    <property type="term" value="F:methyltransferase activity"/>
    <property type="evidence" value="ECO:0007669"/>
    <property type="project" value="InterPro"/>
</dbReference>
<comment type="caution">
    <text evidence="1">The sequence shown here is derived from an EMBL/GenBank/DDBJ whole genome shotgun (WGS) entry which is preliminary data.</text>
</comment>
<dbReference type="EMBL" id="BARU01043864">
    <property type="protein sequence ID" value="GAH85919.1"/>
    <property type="molecule type" value="Genomic_DNA"/>
</dbReference>
<proteinExistence type="predicted"/>
<name>X1K6P2_9ZZZZ</name>
<feature type="non-terminal residue" evidence="1">
    <location>
        <position position="1"/>
    </location>
</feature>
<accession>X1K6P2</accession>